<dbReference type="EMBL" id="JAIWQS010000003">
    <property type="protein sequence ID" value="KAJ8771220.1"/>
    <property type="molecule type" value="Genomic_DNA"/>
</dbReference>
<protein>
    <recommendedName>
        <fullName evidence="2">Retroviral polymerase SH3-like domain-containing protein</fullName>
    </recommendedName>
</protein>
<feature type="transmembrane region" description="Helical" evidence="1">
    <location>
        <begin position="106"/>
        <end position="128"/>
    </location>
</feature>
<dbReference type="InterPro" id="IPR057670">
    <property type="entry name" value="SH3_retrovirus"/>
</dbReference>
<keyword evidence="4" id="KW-1185">Reference proteome</keyword>
<name>A0AAV8TW82_9ROSI</name>
<dbReference type="Pfam" id="PF25597">
    <property type="entry name" value="SH3_retrovirus"/>
    <property type="match status" value="1"/>
</dbReference>
<sequence>MAMLFHSYTPLCLWVEAFTTTMFLLNRLPSSSLHFDTQYFQLRGTHTDYKSLCVFGSKCFPYTWDTRTHKFDPKNVLCVFVGYSEKHKGYKFFHQSTRKFFISRHIVFNETVFPFIYSFVLTAISYALHIFNTWLLSSNTHLNLGTLLQMSTSPNPSPLPSIGGLQSEANSLSDTPVLNTNETEILNPASAELSFPTQLPELHTNTSSPFSPLSTNLILTSPATIPREPKNIKYALLHTGWKVAMLNEFVAYIKMKLGD</sequence>
<dbReference type="PANTHER" id="PTHR42648:SF26">
    <property type="entry name" value="INTEGRASE CATALYTIC DOMAIN-CONTAINING PROTEIN"/>
    <property type="match status" value="1"/>
</dbReference>
<accession>A0AAV8TW82</accession>
<evidence type="ECO:0000256" key="1">
    <source>
        <dbReference type="SAM" id="Phobius"/>
    </source>
</evidence>
<evidence type="ECO:0000259" key="2">
    <source>
        <dbReference type="Pfam" id="PF25597"/>
    </source>
</evidence>
<dbReference type="AlphaFoldDB" id="A0AAV8TW82"/>
<keyword evidence="1" id="KW-1133">Transmembrane helix</keyword>
<dbReference type="InterPro" id="IPR039537">
    <property type="entry name" value="Retrotran_Ty1/copia-like"/>
</dbReference>
<dbReference type="Proteomes" id="UP001159364">
    <property type="component" value="Linkage Group LG03"/>
</dbReference>
<feature type="domain" description="Retroviral polymerase SH3-like" evidence="2">
    <location>
        <begin position="57"/>
        <end position="116"/>
    </location>
</feature>
<evidence type="ECO:0000313" key="4">
    <source>
        <dbReference type="Proteomes" id="UP001159364"/>
    </source>
</evidence>
<keyword evidence="1" id="KW-0812">Transmembrane</keyword>
<gene>
    <name evidence="3" type="ORF">K2173_026075</name>
</gene>
<proteinExistence type="predicted"/>
<evidence type="ECO:0000313" key="3">
    <source>
        <dbReference type="EMBL" id="KAJ8771220.1"/>
    </source>
</evidence>
<keyword evidence="1" id="KW-0472">Membrane</keyword>
<organism evidence="3 4">
    <name type="scientific">Erythroxylum novogranatense</name>
    <dbReference type="NCBI Taxonomy" id="1862640"/>
    <lineage>
        <taxon>Eukaryota</taxon>
        <taxon>Viridiplantae</taxon>
        <taxon>Streptophyta</taxon>
        <taxon>Embryophyta</taxon>
        <taxon>Tracheophyta</taxon>
        <taxon>Spermatophyta</taxon>
        <taxon>Magnoliopsida</taxon>
        <taxon>eudicotyledons</taxon>
        <taxon>Gunneridae</taxon>
        <taxon>Pentapetalae</taxon>
        <taxon>rosids</taxon>
        <taxon>fabids</taxon>
        <taxon>Malpighiales</taxon>
        <taxon>Erythroxylaceae</taxon>
        <taxon>Erythroxylum</taxon>
    </lineage>
</organism>
<comment type="caution">
    <text evidence="3">The sequence shown here is derived from an EMBL/GenBank/DDBJ whole genome shotgun (WGS) entry which is preliminary data.</text>
</comment>
<reference evidence="3 4" key="1">
    <citation type="submission" date="2021-09" db="EMBL/GenBank/DDBJ databases">
        <title>Genomic insights and catalytic innovation underlie evolution of tropane alkaloids biosynthesis.</title>
        <authorList>
            <person name="Wang Y.-J."/>
            <person name="Tian T."/>
            <person name="Huang J.-P."/>
            <person name="Huang S.-X."/>
        </authorList>
    </citation>
    <scope>NUCLEOTIDE SEQUENCE [LARGE SCALE GENOMIC DNA]</scope>
    <source>
        <strain evidence="3">KIB-2018</strain>
        <tissue evidence="3">Leaf</tissue>
    </source>
</reference>
<dbReference type="PANTHER" id="PTHR42648">
    <property type="entry name" value="TRANSPOSASE, PUTATIVE-RELATED"/>
    <property type="match status" value="1"/>
</dbReference>